<accession>A0AAE1DBI4</accession>
<evidence type="ECO:0000313" key="1">
    <source>
        <dbReference type="EMBL" id="KAK3763860.1"/>
    </source>
</evidence>
<name>A0AAE1DBI4_9GAST</name>
<dbReference type="AlphaFoldDB" id="A0AAE1DBI4"/>
<proteinExistence type="predicted"/>
<protein>
    <submittedName>
        <fullName evidence="1">Uncharacterized protein</fullName>
    </submittedName>
</protein>
<sequence length="115" mass="12849">MVRLLTLCPTIPPLLGGDCHHHDGVITTNTITVVSFTTSTRPYCCVSQYCRLFVPSTVESRRTEDCEPCTETQRRAEWDLCGDAVKITELILDIEFRLLEIIIGGAPYSLITVAF</sequence>
<organism evidence="1 2">
    <name type="scientific">Elysia crispata</name>
    <name type="common">lettuce slug</name>
    <dbReference type="NCBI Taxonomy" id="231223"/>
    <lineage>
        <taxon>Eukaryota</taxon>
        <taxon>Metazoa</taxon>
        <taxon>Spiralia</taxon>
        <taxon>Lophotrochozoa</taxon>
        <taxon>Mollusca</taxon>
        <taxon>Gastropoda</taxon>
        <taxon>Heterobranchia</taxon>
        <taxon>Euthyneura</taxon>
        <taxon>Panpulmonata</taxon>
        <taxon>Sacoglossa</taxon>
        <taxon>Placobranchoidea</taxon>
        <taxon>Plakobranchidae</taxon>
        <taxon>Elysia</taxon>
    </lineage>
</organism>
<evidence type="ECO:0000313" key="2">
    <source>
        <dbReference type="Proteomes" id="UP001283361"/>
    </source>
</evidence>
<gene>
    <name evidence="1" type="ORF">RRG08_060294</name>
</gene>
<dbReference type="EMBL" id="JAWDGP010004494">
    <property type="protein sequence ID" value="KAK3763860.1"/>
    <property type="molecule type" value="Genomic_DNA"/>
</dbReference>
<comment type="caution">
    <text evidence="1">The sequence shown here is derived from an EMBL/GenBank/DDBJ whole genome shotgun (WGS) entry which is preliminary data.</text>
</comment>
<dbReference type="Proteomes" id="UP001283361">
    <property type="component" value="Unassembled WGS sequence"/>
</dbReference>
<keyword evidence="2" id="KW-1185">Reference proteome</keyword>
<reference evidence="1" key="1">
    <citation type="journal article" date="2023" name="G3 (Bethesda)">
        <title>A reference genome for the long-term kleptoplast-retaining sea slug Elysia crispata morphotype clarki.</title>
        <authorList>
            <person name="Eastman K.E."/>
            <person name="Pendleton A.L."/>
            <person name="Shaikh M.A."/>
            <person name="Suttiyut T."/>
            <person name="Ogas R."/>
            <person name="Tomko P."/>
            <person name="Gavelis G."/>
            <person name="Widhalm J.R."/>
            <person name="Wisecaver J.H."/>
        </authorList>
    </citation>
    <scope>NUCLEOTIDE SEQUENCE</scope>
    <source>
        <strain evidence="1">ECLA1</strain>
    </source>
</reference>